<gene>
    <name evidence="3" type="ORF">Taro_022297</name>
</gene>
<evidence type="ECO:0000313" key="3">
    <source>
        <dbReference type="EMBL" id="MQL89718.1"/>
    </source>
</evidence>
<dbReference type="InterPro" id="IPR018247">
    <property type="entry name" value="EF_Hand_1_Ca_BS"/>
</dbReference>
<dbReference type="PROSITE" id="PS00018">
    <property type="entry name" value="EF_HAND_1"/>
    <property type="match status" value="1"/>
</dbReference>
<dbReference type="AlphaFoldDB" id="A0A843V191"/>
<sequence>MSVEVLDGATIRDFVEDERSFNTSVDDRFAILDANHDSLLSYAEMTEELRSRFGRGFLVKQPMGSLTINQTSQCIDEVKPHPDKLRQLYGSLFSQFDRDGSGAVDLEEFRAETKKMMLAVANGLGFLPVQMVLEEGSFLKKAVDRESAKFIAV</sequence>
<dbReference type="PANTHER" id="PTHR34574">
    <property type="entry name" value="CALCIUM-BINDING EF-HAND FAMILY PROTEIN-RELATED"/>
    <property type="match status" value="1"/>
</dbReference>
<dbReference type="OrthoDB" id="186625at2759"/>
<accession>A0A843V191</accession>
<protein>
    <recommendedName>
        <fullName evidence="2">EF-hand domain-containing protein</fullName>
    </recommendedName>
</protein>
<evidence type="ECO:0000259" key="2">
    <source>
        <dbReference type="PROSITE" id="PS50222"/>
    </source>
</evidence>
<feature type="domain" description="EF-hand" evidence="2">
    <location>
        <begin position="84"/>
        <end position="119"/>
    </location>
</feature>
<dbReference type="InterPro" id="IPR002048">
    <property type="entry name" value="EF_hand_dom"/>
</dbReference>
<dbReference type="Gene3D" id="1.10.238.10">
    <property type="entry name" value="EF-hand"/>
    <property type="match status" value="1"/>
</dbReference>
<organism evidence="3 4">
    <name type="scientific">Colocasia esculenta</name>
    <name type="common">Wild taro</name>
    <name type="synonym">Arum esculentum</name>
    <dbReference type="NCBI Taxonomy" id="4460"/>
    <lineage>
        <taxon>Eukaryota</taxon>
        <taxon>Viridiplantae</taxon>
        <taxon>Streptophyta</taxon>
        <taxon>Embryophyta</taxon>
        <taxon>Tracheophyta</taxon>
        <taxon>Spermatophyta</taxon>
        <taxon>Magnoliopsida</taxon>
        <taxon>Liliopsida</taxon>
        <taxon>Araceae</taxon>
        <taxon>Aroideae</taxon>
        <taxon>Colocasieae</taxon>
        <taxon>Colocasia</taxon>
    </lineage>
</organism>
<keyword evidence="4" id="KW-1185">Reference proteome</keyword>
<evidence type="ECO:0000256" key="1">
    <source>
        <dbReference type="ARBA" id="ARBA00022837"/>
    </source>
</evidence>
<dbReference type="Proteomes" id="UP000652761">
    <property type="component" value="Unassembled WGS sequence"/>
</dbReference>
<reference evidence="3" key="1">
    <citation type="submission" date="2017-07" db="EMBL/GenBank/DDBJ databases">
        <title>Taro Niue Genome Assembly and Annotation.</title>
        <authorList>
            <person name="Atibalentja N."/>
            <person name="Keating K."/>
            <person name="Fields C.J."/>
        </authorList>
    </citation>
    <scope>NUCLEOTIDE SEQUENCE</scope>
    <source>
        <strain evidence="3">Niue_2</strain>
        <tissue evidence="3">Leaf</tissue>
    </source>
</reference>
<dbReference type="PANTHER" id="PTHR34574:SF10">
    <property type="entry name" value="OS09G0482800 PROTEIN"/>
    <property type="match status" value="1"/>
</dbReference>
<dbReference type="PROSITE" id="PS50222">
    <property type="entry name" value="EF_HAND_2"/>
    <property type="match status" value="1"/>
</dbReference>
<keyword evidence="1" id="KW-0106">Calcium</keyword>
<dbReference type="Pfam" id="PF13202">
    <property type="entry name" value="EF-hand_5"/>
    <property type="match status" value="1"/>
</dbReference>
<dbReference type="EMBL" id="NMUH01001172">
    <property type="protein sequence ID" value="MQL89718.1"/>
    <property type="molecule type" value="Genomic_DNA"/>
</dbReference>
<proteinExistence type="predicted"/>
<dbReference type="InterPro" id="IPR011992">
    <property type="entry name" value="EF-hand-dom_pair"/>
</dbReference>
<comment type="caution">
    <text evidence="3">The sequence shown here is derived from an EMBL/GenBank/DDBJ whole genome shotgun (WGS) entry which is preliminary data.</text>
</comment>
<name>A0A843V191_COLES</name>
<evidence type="ECO:0000313" key="4">
    <source>
        <dbReference type="Proteomes" id="UP000652761"/>
    </source>
</evidence>
<dbReference type="GO" id="GO:0005509">
    <property type="term" value="F:calcium ion binding"/>
    <property type="evidence" value="ECO:0007669"/>
    <property type="project" value="InterPro"/>
</dbReference>
<dbReference type="SUPFAM" id="SSF47473">
    <property type="entry name" value="EF-hand"/>
    <property type="match status" value="1"/>
</dbReference>